<dbReference type="RefSeq" id="WP_127708257.1">
    <property type="nucleotide sequence ID" value="NZ_SACO01000005.1"/>
</dbReference>
<feature type="transmembrane region" description="Helical" evidence="8">
    <location>
        <begin position="12"/>
        <end position="29"/>
    </location>
</feature>
<evidence type="ECO:0000313" key="10">
    <source>
        <dbReference type="EMBL" id="RVU05323.1"/>
    </source>
</evidence>
<dbReference type="PANTHER" id="PTHR22911:SF137">
    <property type="entry name" value="SOLUTE CARRIER FAMILY 35 MEMBER G2-RELATED"/>
    <property type="match status" value="1"/>
</dbReference>
<proteinExistence type="inferred from homology"/>
<feature type="transmembrane region" description="Helical" evidence="8">
    <location>
        <begin position="242"/>
        <end position="263"/>
    </location>
</feature>
<evidence type="ECO:0000256" key="3">
    <source>
        <dbReference type="ARBA" id="ARBA00022448"/>
    </source>
</evidence>
<reference evidence="10 11" key="1">
    <citation type="submission" date="2019-01" db="EMBL/GenBank/DDBJ databases">
        <authorList>
            <person name="Chen W.-M."/>
        </authorList>
    </citation>
    <scope>NUCLEOTIDE SEQUENCE [LARGE SCALE GENOMIC DNA]</scope>
    <source>
        <strain evidence="10 11">FSY-9</strain>
    </source>
</reference>
<organism evidence="10 11">
    <name type="scientific">Novosphingobium umbonatum</name>
    <dbReference type="NCBI Taxonomy" id="1908524"/>
    <lineage>
        <taxon>Bacteria</taxon>
        <taxon>Pseudomonadati</taxon>
        <taxon>Pseudomonadota</taxon>
        <taxon>Alphaproteobacteria</taxon>
        <taxon>Sphingomonadales</taxon>
        <taxon>Sphingomonadaceae</taxon>
        <taxon>Novosphingobium</taxon>
    </lineage>
</organism>
<comment type="caution">
    <text evidence="10">The sequence shown here is derived from an EMBL/GenBank/DDBJ whole genome shotgun (WGS) entry which is preliminary data.</text>
</comment>
<dbReference type="PANTHER" id="PTHR22911">
    <property type="entry name" value="ACYL-MALONYL CONDENSING ENZYME-RELATED"/>
    <property type="match status" value="1"/>
</dbReference>
<comment type="similarity">
    <text evidence="2">Belongs to the EamA transporter family.</text>
</comment>
<keyword evidence="11" id="KW-1185">Reference proteome</keyword>
<evidence type="ECO:0000256" key="5">
    <source>
        <dbReference type="ARBA" id="ARBA00022692"/>
    </source>
</evidence>
<dbReference type="SUPFAM" id="SSF103481">
    <property type="entry name" value="Multidrug resistance efflux transporter EmrE"/>
    <property type="match status" value="2"/>
</dbReference>
<feature type="transmembrane region" description="Helical" evidence="8">
    <location>
        <begin position="269"/>
        <end position="289"/>
    </location>
</feature>
<dbReference type="EMBL" id="SACO01000005">
    <property type="protein sequence ID" value="RVU05323.1"/>
    <property type="molecule type" value="Genomic_DNA"/>
</dbReference>
<dbReference type="Proteomes" id="UP000282837">
    <property type="component" value="Unassembled WGS sequence"/>
</dbReference>
<keyword evidence="7 8" id="KW-0472">Membrane</keyword>
<feature type="transmembrane region" description="Helical" evidence="8">
    <location>
        <begin position="212"/>
        <end position="235"/>
    </location>
</feature>
<evidence type="ECO:0000256" key="1">
    <source>
        <dbReference type="ARBA" id="ARBA00004651"/>
    </source>
</evidence>
<dbReference type="InterPro" id="IPR037185">
    <property type="entry name" value="EmrE-like"/>
</dbReference>
<evidence type="ECO:0000256" key="8">
    <source>
        <dbReference type="SAM" id="Phobius"/>
    </source>
</evidence>
<feature type="transmembrane region" description="Helical" evidence="8">
    <location>
        <begin position="153"/>
        <end position="169"/>
    </location>
</feature>
<keyword evidence="4" id="KW-1003">Cell membrane</keyword>
<evidence type="ECO:0000256" key="2">
    <source>
        <dbReference type="ARBA" id="ARBA00007362"/>
    </source>
</evidence>
<gene>
    <name evidence="10" type="primary">rarD</name>
    <name evidence="10" type="ORF">EOE18_08380</name>
</gene>
<evidence type="ECO:0000313" key="11">
    <source>
        <dbReference type="Proteomes" id="UP000282837"/>
    </source>
</evidence>
<evidence type="ECO:0000256" key="7">
    <source>
        <dbReference type="ARBA" id="ARBA00023136"/>
    </source>
</evidence>
<dbReference type="AlphaFoldDB" id="A0A437N5Y0"/>
<feature type="transmembrane region" description="Helical" evidence="8">
    <location>
        <begin position="181"/>
        <end position="200"/>
    </location>
</feature>
<feature type="transmembrane region" description="Helical" evidence="8">
    <location>
        <begin position="41"/>
        <end position="62"/>
    </location>
</feature>
<evidence type="ECO:0000256" key="6">
    <source>
        <dbReference type="ARBA" id="ARBA00022989"/>
    </source>
</evidence>
<comment type="subcellular location">
    <subcellularLocation>
        <location evidence="1">Cell membrane</location>
        <topology evidence="1">Multi-pass membrane protein</topology>
    </subcellularLocation>
</comment>
<protein>
    <submittedName>
        <fullName evidence="10">EamA family transporter RarD</fullName>
    </submittedName>
</protein>
<sequence length="295" mass="32013">MPARSASSQNGLPFAVVCYIIWGLLPLYLRQVHDVPALEFVGWRTLFTLPVCLVLIVALRQAHALRATLRQPKTLLWLAASATLIFGNWLTYVIAIQQGHVFASSLGYYINPLINVLLGTMFLGEKLGRAQWVAVGLAALGVAILASGAGATLGISMALAITFSLYGLVRKQVAVAPLPGLAIETAILTLPAVALVWFGHGPEGVTLNAWNMHSTLVACSGIVTAVPLVLFAYAAQRMDYSLLGFVQFIAPTIVFFLGLFLFHEALRPVQLGCFVLIWLALAVFCWDLWQKRKLA</sequence>
<dbReference type="NCBIfam" id="TIGR00688">
    <property type="entry name" value="rarD"/>
    <property type="match status" value="1"/>
</dbReference>
<name>A0A437N5Y0_9SPHN</name>
<feature type="domain" description="EamA" evidence="9">
    <location>
        <begin position="11"/>
        <end position="145"/>
    </location>
</feature>
<dbReference type="GO" id="GO:0005886">
    <property type="term" value="C:plasma membrane"/>
    <property type="evidence" value="ECO:0007669"/>
    <property type="project" value="UniProtKB-SubCell"/>
</dbReference>
<feature type="transmembrane region" description="Helical" evidence="8">
    <location>
        <begin position="101"/>
        <end position="123"/>
    </location>
</feature>
<dbReference type="Pfam" id="PF00892">
    <property type="entry name" value="EamA"/>
    <property type="match status" value="2"/>
</dbReference>
<dbReference type="OrthoDB" id="369870at2"/>
<keyword evidence="6 8" id="KW-1133">Transmembrane helix</keyword>
<keyword evidence="3" id="KW-0813">Transport</keyword>
<feature type="transmembrane region" description="Helical" evidence="8">
    <location>
        <begin position="74"/>
        <end position="95"/>
    </location>
</feature>
<accession>A0A437N5Y0</accession>
<dbReference type="InterPro" id="IPR004626">
    <property type="entry name" value="RarD"/>
</dbReference>
<evidence type="ECO:0000256" key="4">
    <source>
        <dbReference type="ARBA" id="ARBA00022475"/>
    </source>
</evidence>
<dbReference type="InterPro" id="IPR000620">
    <property type="entry name" value="EamA_dom"/>
</dbReference>
<evidence type="ECO:0000259" key="9">
    <source>
        <dbReference type="Pfam" id="PF00892"/>
    </source>
</evidence>
<feature type="domain" description="EamA" evidence="9">
    <location>
        <begin position="157"/>
        <end position="283"/>
    </location>
</feature>
<keyword evidence="5 8" id="KW-0812">Transmembrane</keyword>